<dbReference type="EMBL" id="ABIB01000008">
    <property type="protein sequence ID" value="EDP95505.1"/>
    <property type="molecule type" value="Genomic_DNA"/>
</dbReference>
<accession>A9E3F9</accession>
<dbReference type="RefSeq" id="WP_007094810.1">
    <property type="nucleotide sequence ID" value="NZ_CP142125.1"/>
</dbReference>
<evidence type="ECO:0000313" key="3">
    <source>
        <dbReference type="Proteomes" id="UP000002945"/>
    </source>
</evidence>
<keyword evidence="3" id="KW-1185">Reference proteome</keyword>
<keyword evidence="1" id="KW-0812">Transmembrane</keyword>
<sequence length="220" mass="26022">MRLQTLKLNQFLALNSAFCIALLVLRVYVTGSFFYSFLVWNLFLAIVPFVISSWLLRTNWLRKHTFPLLLILGVWLLFLPNAPYLITDLMHLRHARSSLSWLDPFMLFAFAWNGLFLGIISLYQVFQILTDKWNIVVAKRLLFLIVFLCGFGIYLGRFQRWNSWELFSDPIILFKDCFRSISHPEYRTRTWGITLGFGSFLWILFLTVQTFFPIKKASRL</sequence>
<feature type="transmembrane region" description="Helical" evidence="1">
    <location>
        <begin position="68"/>
        <end position="86"/>
    </location>
</feature>
<organism evidence="2 3">
    <name type="scientific">Kordia algicida OT-1</name>
    <dbReference type="NCBI Taxonomy" id="391587"/>
    <lineage>
        <taxon>Bacteria</taxon>
        <taxon>Pseudomonadati</taxon>
        <taxon>Bacteroidota</taxon>
        <taxon>Flavobacteriia</taxon>
        <taxon>Flavobacteriales</taxon>
        <taxon>Flavobacteriaceae</taxon>
        <taxon>Kordia</taxon>
    </lineage>
</organism>
<keyword evidence="1" id="KW-1133">Transmembrane helix</keyword>
<evidence type="ECO:0008006" key="4">
    <source>
        <dbReference type="Google" id="ProtNLM"/>
    </source>
</evidence>
<keyword evidence="1" id="KW-0472">Membrane</keyword>
<comment type="caution">
    <text evidence="2">The sequence shown here is derived from an EMBL/GenBank/DDBJ whole genome shotgun (WGS) entry which is preliminary data.</text>
</comment>
<protein>
    <recommendedName>
        <fullName evidence="4">DUF1361 domain-containing protein</fullName>
    </recommendedName>
</protein>
<proteinExistence type="predicted"/>
<gene>
    <name evidence="2" type="ORF">KAOT1_11296</name>
</gene>
<reference evidence="2 3" key="1">
    <citation type="journal article" date="2011" name="J. Bacteriol.">
        <title>Genome sequence of the algicidal bacterium Kordia algicida OT-1.</title>
        <authorList>
            <person name="Lee H.S."/>
            <person name="Kang S.G."/>
            <person name="Kwon K.K."/>
            <person name="Lee J.H."/>
            <person name="Kim S.J."/>
        </authorList>
    </citation>
    <scope>NUCLEOTIDE SEQUENCE [LARGE SCALE GENOMIC DNA]</scope>
    <source>
        <strain evidence="2 3">OT-1</strain>
    </source>
</reference>
<evidence type="ECO:0000256" key="1">
    <source>
        <dbReference type="SAM" id="Phobius"/>
    </source>
</evidence>
<feature type="transmembrane region" description="Helical" evidence="1">
    <location>
        <begin position="12"/>
        <end position="29"/>
    </location>
</feature>
<feature type="transmembrane region" description="Helical" evidence="1">
    <location>
        <begin position="106"/>
        <end position="129"/>
    </location>
</feature>
<dbReference type="STRING" id="391587.KAOT1_11296"/>
<dbReference type="Proteomes" id="UP000002945">
    <property type="component" value="Unassembled WGS sequence"/>
</dbReference>
<dbReference type="eggNOG" id="COG4330">
    <property type="taxonomic scope" value="Bacteria"/>
</dbReference>
<feature type="transmembrane region" description="Helical" evidence="1">
    <location>
        <begin position="141"/>
        <end position="158"/>
    </location>
</feature>
<dbReference type="HOGENOM" id="CLU_081833_1_0_10"/>
<dbReference type="InterPro" id="IPR009793">
    <property type="entry name" value="DUF1361"/>
</dbReference>
<dbReference type="Pfam" id="PF07099">
    <property type="entry name" value="DUF1361"/>
    <property type="match status" value="1"/>
</dbReference>
<name>A9E3F9_9FLAO</name>
<feature type="transmembrane region" description="Helical" evidence="1">
    <location>
        <begin position="35"/>
        <end position="56"/>
    </location>
</feature>
<evidence type="ECO:0000313" key="2">
    <source>
        <dbReference type="EMBL" id="EDP95505.1"/>
    </source>
</evidence>
<dbReference type="AlphaFoldDB" id="A9E3F9"/>
<feature type="transmembrane region" description="Helical" evidence="1">
    <location>
        <begin position="191"/>
        <end position="212"/>
    </location>
</feature>
<dbReference type="OrthoDB" id="4540541at2"/>